<name>A0AAE0BE67_9CHLO</name>
<evidence type="ECO:0000259" key="10">
    <source>
        <dbReference type="PROSITE" id="PS50011"/>
    </source>
</evidence>
<dbReference type="InterPro" id="IPR008271">
    <property type="entry name" value="Ser/Thr_kinase_AS"/>
</dbReference>
<comment type="catalytic activity">
    <reaction evidence="8">
        <text>L-seryl-[protein] + ATP = O-phospho-L-seryl-[protein] + ADP + H(+)</text>
        <dbReference type="Rhea" id="RHEA:17989"/>
        <dbReference type="Rhea" id="RHEA-COMP:9863"/>
        <dbReference type="Rhea" id="RHEA-COMP:11604"/>
        <dbReference type="ChEBI" id="CHEBI:15378"/>
        <dbReference type="ChEBI" id="CHEBI:29999"/>
        <dbReference type="ChEBI" id="CHEBI:30616"/>
        <dbReference type="ChEBI" id="CHEBI:83421"/>
        <dbReference type="ChEBI" id="CHEBI:456216"/>
        <dbReference type="EC" id="2.7.11.1"/>
    </reaction>
</comment>
<evidence type="ECO:0000313" key="11">
    <source>
        <dbReference type="EMBL" id="KAK3234215.1"/>
    </source>
</evidence>
<dbReference type="EMBL" id="LGRX02035541">
    <property type="protein sequence ID" value="KAK3234215.1"/>
    <property type="molecule type" value="Genomic_DNA"/>
</dbReference>
<evidence type="ECO:0000313" key="12">
    <source>
        <dbReference type="Proteomes" id="UP001190700"/>
    </source>
</evidence>
<evidence type="ECO:0000256" key="4">
    <source>
        <dbReference type="ARBA" id="ARBA00022741"/>
    </source>
</evidence>
<evidence type="ECO:0000256" key="9">
    <source>
        <dbReference type="SAM" id="MobiDB-lite"/>
    </source>
</evidence>
<accession>A0AAE0BE67</accession>
<gene>
    <name evidence="11" type="ORF">CYMTET_55528</name>
</gene>
<proteinExistence type="predicted"/>
<evidence type="ECO:0000256" key="7">
    <source>
        <dbReference type="ARBA" id="ARBA00047899"/>
    </source>
</evidence>
<comment type="catalytic activity">
    <reaction evidence="7">
        <text>L-threonyl-[protein] + ATP = O-phospho-L-threonyl-[protein] + ADP + H(+)</text>
        <dbReference type="Rhea" id="RHEA:46608"/>
        <dbReference type="Rhea" id="RHEA-COMP:11060"/>
        <dbReference type="Rhea" id="RHEA-COMP:11605"/>
        <dbReference type="ChEBI" id="CHEBI:15378"/>
        <dbReference type="ChEBI" id="CHEBI:30013"/>
        <dbReference type="ChEBI" id="CHEBI:30616"/>
        <dbReference type="ChEBI" id="CHEBI:61977"/>
        <dbReference type="ChEBI" id="CHEBI:456216"/>
        <dbReference type="EC" id="2.7.11.1"/>
    </reaction>
</comment>
<dbReference type="PANTHER" id="PTHR24361">
    <property type="entry name" value="MITOGEN-ACTIVATED KINASE KINASE KINASE"/>
    <property type="match status" value="1"/>
</dbReference>
<keyword evidence="6" id="KW-0067">ATP-binding</keyword>
<dbReference type="Proteomes" id="UP001190700">
    <property type="component" value="Unassembled WGS sequence"/>
</dbReference>
<dbReference type="InterPro" id="IPR000719">
    <property type="entry name" value="Prot_kinase_dom"/>
</dbReference>
<sequence length="542" mass="57671">MSGHARKRSCPPGSEGRSGARLTLTGCPLPGGGRRSSFGSPGATAGPDPRASVVVADGSGRASPPRSAPGVISPRRAMGGGGNSAAMASVNPSVQVQVPPPLLRATGATATAATATAATATAARLNEETAPNATGNDAGGAAAAGLVAGDGGGGAANADAPPGVSATVINALRYRRYGNSVAHALRKSLTTYSAVRQTTPSHPHTIKKKARNRPVKRQKPGTSRTGWRDLDGHEDLKSYWLALEQRQRVGELRVDGLPYQRQLAFYCGCGEIQLDAIDFPNGSKPVNGGYGCVHTACSLNREDVVAVKFFRTSDAQARFKYCVREMVHCRLASIASPKFVVPCHSWGFTWLAISQELCAGQQPRAAVSSQKTSPEAVPFLVFPNRGITLWDFLLKPPAKVDCHLKLAFVQALVQAFSELHTKRLVHGDLKGNNVLVGQTASLPPNVASHQYPFHHAYTVKLIDFGRAVLQETPPSYRRNRGQWDSKRGWKSPEYATTGATTMSDVWALCMLILTIVDCPPDGYAAGLPEFDHLRQIAVRNHP</sequence>
<feature type="domain" description="Protein kinase" evidence="10">
    <location>
        <begin position="279"/>
        <end position="542"/>
    </location>
</feature>
<evidence type="ECO:0000256" key="6">
    <source>
        <dbReference type="ARBA" id="ARBA00022840"/>
    </source>
</evidence>
<evidence type="ECO:0000256" key="1">
    <source>
        <dbReference type="ARBA" id="ARBA00012513"/>
    </source>
</evidence>
<dbReference type="GO" id="GO:0005524">
    <property type="term" value="F:ATP binding"/>
    <property type="evidence" value="ECO:0007669"/>
    <property type="project" value="UniProtKB-KW"/>
</dbReference>
<comment type="caution">
    <text evidence="11">The sequence shown here is derived from an EMBL/GenBank/DDBJ whole genome shotgun (WGS) entry which is preliminary data.</text>
</comment>
<feature type="region of interest" description="Disordered" evidence="9">
    <location>
        <begin position="1"/>
        <end position="86"/>
    </location>
</feature>
<dbReference type="GO" id="GO:0005737">
    <property type="term" value="C:cytoplasm"/>
    <property type="evidence" value="ECO:0007669"/>
    <property type="project" value="TreeGrafter"/>
</dbReference>
<dbReference type="InterPro" id="IPR053235">
    <property type="entry name" value="Ser_Thr_kinase"/>
</dbReference>
<dbReference type="SMART" id="SM00220">
    <property type="entry name" value="S_TKc"/>
    <property type="match status" value="1"/>
</dbReference>
<feature type="region of interest" description="Disordered" evidence="9">
    <location>
        <begin position="194"/>
        <end position="228"/>
    </location>
</feature>
<evidence type="ECO:0000256" key="5">
    <source>
        <dbReference type="ARBA" id="ARBA00022777"/>
    </source>
</evidence>
<dbReference type="SUPFAM" id="SSF56112">
    <property type="entry name" value="Protein kinase-like (PK-like)"/>
    <property type="match status" value="1"/>
</dbReference>
<protein>
    <recommendedName>
        <fullName evidence="1">non-specific serine/threonine protein kinase</fullName>
        <ecNumber evidence="1">2.7.11.1</ecNumber>
    </recommendedName>
</protein>
<dbReference type="AlphaFoldDB" id="A0AAE0BE67"/>
<evidence type="ECO:0000256" key="2">
    <source>
        <dbReference type="ARBA" id="ARBA00022527"/>
    </source>
</evidence>
<organism evidence="11 12">
    <name type="scientific">Cymbomonas tetramitiformis</name>
    <dbReference type="NCBI Taxonomy" id="36881"/>
    <lineage>
        <taxon>Eukaryota</taxon>
        <taxon>Viridiplantae</taxon>
        <taxon>Chlorophyta</taxon>
        <taxon>Pyramimonadophyceae</taxon>
        <taxon>Pyramimonadales</taxon>
        <taxon>Pyramimonadaceae</taxon>
        <taxon>Cymbomonas</taxon>
    </lineage>
</organism>
<dbReference type="EC" id="2.7.11.1" evidence="1"/>
<dbReference type="InterPro" id="IPR011009">
    <property type="entry name" value="Kinase-like_dom_sf"/>
</dbReference>
<dbReference type="Pfam" id="PF00069">
    <property type="entry name" value="Pkinase"/>
    <property type="match status" value="1"/>
</dbReference>
<evidence type="ECO:0000256" key="8">
    <source>
        <dbReference type="ARBA" id="ARBA00048679"/>
    </source>
</evidence>
<keyword evidence="12" id="KW-1185">Reference proteome</keyword>
<dbReference type="PROSITE" id="PS50011">
    <property type="entry name" value="PROTEIN_KINASE_DOM"/>
    <property type="match status" value="1"/>
</dbReference>
<keyword evidence="5" id="KW-0418">Kinase</keyword>
<feature type="compositionally biased region" description="Basic residues" evidence="9">
    <location>
        <begin position="204"/>
        <end position="219"/>
    </location>
</feature>
<dbReference type="Gene3D" id="1.10.510.10">
    <property type="entry name" value="Transferase(Phosphotransferase) domain 1"/>
    <property type="match status" value="1"/>
</dbReference>
<reference evidence="11 12" key="1">
    <citation type="journal article" date="2015" name="Genome Biol. Evol.">
        <title>Comparative Genomics of a Bacterivorous Green Alga Reveals Evolutionary Causalities and Consequences of Phago-Mixotrophic Mode of Nutrition.</title>
        <authorList>
            <person name="Burns J.A."/>
            <person name="Paasch A."/>
            <person name="Narechania A."/>
            <person name="Kim E."/>
        </authorList>
    </citation>
    <scope>NUCLEOTIDE SEQUENCE [LARGE SCALE GENOMIC DNA]</scope>
    <source>
        <strain evidence="11 12">PLY_AMNH</strain>
    </source>
</reference>
<dbReference type="PROSITE" id="PS00108">
    <property type="entry name" value="PROTEIN_KINASE_ST"/>
    <property type="match status" value="1"/>
</dbReference>
<evidence type="ECO:0000256" key="3">
    <source>
        <dbReference type="ARBA" id="ARBA00022679"/>
    </source>
</evidence>
<keyword evidence="3" id="KW-0808">Transferase</keyword>
<dbReference type="GO" id="GO:0004674">
    <property type="term" value="F:protein serine/threonine kinase activity"/>
    <property type="evidence" value="ECO:0007669"/>
    <property type="project" value="UniProtKB-KW"/>
</dbReference>
<keyword evidence="4" id="KW-0547">Nucleotide-binding</keyword>
<keyword evidence="2" id="KW-0723">Serine/threonine-protein kinase</keyword>
<dbReference type="PANTHER" id="PTHR24361:SF433">
    <property type="entry name" value="PROTEIN KINASE DOMAIN-CONTAINING PROTEIN"/>
    <property type="match status" value="1"/>
</dbReference>